<dbReference type="Pfam" id="PF07687">
    <property type="entry name" value="M20_dimer"/>
    <property type="match status" value="1"/>
</dbReference>
<dbReference type="EMBL" id="SHKL01000001">
    <property type="protein sequence ID" value="RZT86810.1"/>
    <property type="molecule type" value="Genomic_DNA"/>
</dbReference>
<evidence type="ECO:0000256" key="1">
    <source>
        <dbReference type="ARBA" id="ARBA00022723"/>
    </source>
</evidence>
<dbReference type="PANTHER" id="PTHR43808:SF31">
    <property type="entry name" value="N-ACETYL-L-CITRULLINE DEACETYLASE"/>
    <property type="match status" value="1"/>
</dbReference>
<accession>A0A4V2FR14</accession>
<organism evidence="4 5">
    <name type="scientific">Pseudonocardia sediminis</name>
    <dbReference type="NCBI Taxonomy" id="1397368"/>
    <lineage>
        <taxon>Bacteria</taxon>
        <taxon>Bacillati</taxon>
        <taxon>Actinomycetota</taxon>
        <taxon>Actinomycetes</taxon>
        <taxon>Pseudonocardiales</taxon>
        <taxon>Pseudonocardiaceae</taxon>
        <taxon>Pseudonocardia</taxon>
    </lineage>
</organism>
<name>A0A4V2FR14_PSEST</name>
<keyword evidence="1" id="KW-0479">Metal-binding</keyword>
<dbReference type="Proteomes" id="UP000291591">
    <property type="component" value="Unassembled WGS sequence"/>
</dbReference>
<feature type="domain" description="Peptidase M20 dimerisation" evidence="3">
    <location>
        <begin position="177"/>
        <end position="259"/>
    </location>
</feature>
<dbReference type="Gene3D" id="3.30.70.360">
    <property type="match status" value="1"/>
</dbReference>
<dbReference type="OrthoDB" id="7055905at2"/>
<evidence type="ECO:0000313" key="4">
    <source>
        <dbReference type="EMBL" id="RZT86810.1"/>
    </source>
</evidence>
<dbReference type="AlphaFoldDB" id="A0A4V2FR14"/>
<proteinExistence type="predicted"/>
<gene>
    <name evidence="4" type="ORF">EV383_3709</name>
</gene>
<dbReference type="GO" id="GO:0008777">
    <property type="term" value="F:acetylornithine deacetylase activity"/>
    <property type="evidence" value="ECO:0007669"/>
    <property type="project" value="TreeGrafter"/>
</dbReference>
<dbReference type="PANTHER" id="PTHR43808">
    <property type="entry name" value="ACETYLORNITHINE DEACETYLASE"/>
    <property type="match status" value="1"/>
</dbReference>
<evidence type="ECO:0000313" key="5">
    <source>
        <dbReference type="Proteomes" id="UP000291591"/>
    </source>
</evidence>
<dbReference type="InterPro" id="IPR050072">
    <property type="entry name" value="Peptidase_M20A"/>
</dbReference>
<evidence type="ECO:0000256" key="2">
    <source>
        <dbReference type="ARBA" id="ARBA00022801"/>
    </source>
</evidence>
<dbReference type="GO" id="GO:0006526">
    <property type="term" value="P:L-arginine biosynthetic process"/>
    <property type="evidence" value="ECO:0007669"/>
    <property type="project" value="TreeGrafter"/>
</dbReference>
<reference evidence="4 5" key="1">
    <citation type="submission" date="2019-02" db="EMBL/GenBank/DDBJ databases">
        <title>Sequencing the genomes of 1000 actinobacteria strains.</title>
        <authorList>
            <person name="Klenk H.-P."/>
        </authorList>
    </citation>
    <scope>NUCLEOTIDE SEQUENCE [LARGE SCALE GENOMIC DNA]</scope>
    <source>
        <strain evidence="4 5">DSM 45779</strain>
    </source>
</reference>
<dbReference type="SUPFAM" id="SSF55031">
    <property type="entry name" value="Bacterial exopeptidase dimerisation domain"/>
    <property type="match status" value="1"/>
</dbReference>
<dbReference type="SUPFAM" id="SSF53187">
    <property type="entry name" value="Zn-dependent exopeptidases"/>
    <property type="match status" value="1"/>
</dbReference>
<dbReference type="Gene3D" id="3.40.630.10">
    <property type="entry name" value="Zn peptidases"/>
    <property type="match status" value="1"/>
</dbReference>
<dbReference type="InterPro" id="IPR011650">
    <property type="entry name" value="Peptidase_M20_dimer"/>
</dbReference>
<dbReference type="CDD" id="cd08659">
    <property type="entry name" value="M20_ArgE_DapE-like"/>
    <property type="match status" value="1"/>
</dbReference>
<sequence>MAHGTWNGTEQGAAELLSTLVRQRSVSGGPDGQVAVIETVLAAVRAIAPDVRCESELDGDHPWALLGTGGTAPVLFACHVDTVPVGSTADWSVDPFGGEIADGLVHGRGASDMKAGVVASAAGLVEAARRGTPAALLLTSDEEVGCLGAAQARDAVRALSPSAVVIPEATHNRVHLGHRGALWLRVVSRGRAAHGSTPDLGVNAIARLADLTVRARTELPLGADPYLGPETLNLGTLSGGTATNIVPDRAEARLDHRIVGDGADLLAWWERQPEADEVTVTSRLPAVTTSAGDPWVARRDPASEPVRYFTDASVLAPVLPGVPIAIWGPGDPARMHAVDENVAVSELEHAIGSFRGLVR</sequence>
<dbReference type="InterPro" id="IPR002933">
    <property type="entry name" value="Peptidase_M20"/>
</dbReference>
<keyword evidence="5" id="KW-1185">Reference proteome</keyword>
<protein>
    <submittedName>
        <fullName evidence="4">Succinyl-diaminopimelate desuccinylase</fullName>
    </submittedName>
</protein>
<dbReference type="Pfam" id="PF01546">
    <property type="entry name" value="Peptidase_M20"/>
    <property type="match status" value="1"/>
</dbReference>
<evidence type="ECO:0000259" key="3">
    <source>
        <dbReference type="Pfam" id="PF07687"/>
    </source>
</evidence>
<dbReference type="RefSeq" id="WP_130291045.1">
    <property type="nucleotide sequence ID" value="NZ_SHKL01000001.1"/>
</dbReference>
<dbReference type="GO" id="GO:0046872">
    <property type="term" value="F:metal ion binding"/>
    <property type="evidence" value="ECO:0007669"/>
    <property type="project" value="UniProtKB-KW"/>
</dbReference>
<dbReference type="InterPro" id="IPR036264">
    <property type="entry name" value="Bact_exopeptidase_dim_dom"/>
</dbReference>
<comment type="caution">
    <text evidence="4">The sequence shown here is derived from an EMBL/GenBank/DDBJ whole genome shotgun (WGS) entry which is preliminary data.</text>
</comment>
<keyword evidence="2" id="KW-0378">Hydrolase</keyword>